<dbReference type="SMART" id="SM00256">
    <property type="entry name" value="FBOX"/>
    <property type="match status" value="1"/>
</dbReference>
<dbReference type="Pfam" id="PF08268">
    <property type="entry name" value="FBA_3"/>
    <property type="match status" value="1"/>
</dbReference>
<keyword evidence="3" id="KW-1185">Reference proteome</keyword>
<protein>
    <recommendedName>
        <fullName evidence="1">F-box domain-containing protein</fullName>
    </recommendedName>
</protein>
<dbReference type="NCBIfam" id="TIGR01640">
    <property type="entry name" value="F_box_assoc_1"/>
    <property type="match status" value="1"/>
</dbReference>
<name>A0AAD4JJ92_PERFH</name>
<dbReference type="Pfam" id="PF00646">
    <property type="entry name" value="F-box"/>
    <property type="match status" value="1"/>
</dbReference>
<sequence length="417" mass="48002">MDANHIRRFFAPRRGRRIANTNDTRSFGDRRRNHLLAEFLQQISSRNLVNAEEETSSQDVKIDVQNQVTLSDDLLFKILILLPADSLFRLQFVCKNWFGLINSSIFIRCHAQQSEFVLICRKLTPPDQGFEDKPKSFFHVINIEDGGNNFMESRAVELVCIQSSYDGLILATTANNRSLILMNPLTRKHVELPSGTKGYFYVESFDIIASCDEVKKTYNVVHLFRDYSGCTGCETLSIRTRKWRRVDEPPRELLSYCRQIPVTVGGSLYWLFTNGFSEYFFLSLNLRDGKFIRHDLPVTSSSRDRLFDIDGNLGLVTNAEVGLMQVWILSTDSVKGENWVRKYSINLSVYTALPNPICCWKNGKGMVVEMGNGVYVHSFEIGEMKLIRSRSDDEVCLRRVDDDYIPHRNTLVSWEDI</sequence>
<reference evidence="2 3" key="1">
    <citation type="journal article" date="2021" name="Nat. Commun.">
        <title>Incipient diploidization of the medicinal plant Perilla within 10,000 years.</title>
        <authorList>
            <person name="Zhang Y."/>
            <person name="Shen Q."/>
            <person name="Leng L."/>
            <person name="Zhang D."/>
            <person name="Chen S."/>
            <person name="Shi Y."/>
            <person name="Ning Z."/>
            <person name="Chen S."/>
        </authorList>
    </citation>
    <scope>NUCLEOTIDE SEQUENCE [LARGE SCALE GENOMIC DNA]</scope>
    <source>
        <strain evidence="3">cv. PC099</strain>
    </source>
</reference>
<accession>A0AAD4JJ92</accession>
<dbReference type="Proteomes" id="UP001190926">
    <property type="component" value="Unassembled WGS sequence"/>
</dbReference>
<evidence type="ECO:0000313" key="3">
    <source>
        <dbReference type="Proteomes" id="UP001190926"/>
    </source>
</evidence>
<dbReference type="PANTHER" id="PTHR31672">
    <property type="entry name" value="BNACNNG10540D PROTEIN"/>
    <property type="match status" value="1"/>
</dbReference>
<dbReference type="InterPro" id="IPR036047">
    <property type="entry name" value="F-box-like_dom_sf"/>
</dbReference>
<evidence type="ECO:0000313" key="2">
    <source>
        <dbReference type="EMBL" id="KAH6834123.1"/>
    </source>
</evidence>
<dbReference type="InterPro" id="IPR011043">
    <property type="entry name" value="Gal_Oxase/kelch_b-propeller"/>
</dbReference>
<dbReference type="AlphaFoldDB" id="A0AAD4JJ92"/>
<dbReference type="PANTHER" id="PTHR31672:SF11">
    <property type="entry name" value="F-BOX PROTEIN CPR1-LIKE ISOFORM X2"/>
    <property type="match status" value="1"/>
</dbReference>
<dbReference type="InterPro" id="IPR001810">
    <property type="entry name" value="F-box_dom"/>
</dbReference>
<feature type="domain" description="F-box" evidence="1">
    <location>
        <begin position="64"/>
        <end position="109"/>
    </location>
</feature>
<dbReference type="EMBL" id="SDAM02000053">
    <property type="protein sequence ID" value="KAH6834123.1"/>
    <property type="molecule type" value="Genomic_DNA"/>
</dbReference>
<dbReference type="InterPro" id="IPR050796">
    <property type="entry name" value="SCF_F-box_component"/>
</dbReference>
<dbReference type="InterPro" id="IPR013187">
    <property type="entry name" value="F-box-assoc_dom_typ3"/>
</dbReference>
<proteinExistence type="predicted"/>
<comment type="caution">
    <text evidence="2">The sequence shown here is derived from an EMBL/GenBank/DDBJ whole genome shotgun (WGS) entry which is preliminary data.</text>
</comment>
<dbReference type="Gene3D" id="1.20.1280.50">
    <property type="match status" value="1"/>
</dbReference>
<dbReference type="InterPro" id="IPR017451">
    <property type="entry name" value="F-box-assoc_interact_dom"/>
</dbReference>
<dbReference type="SUPFAM" id="SSF81383">
    <property type="entry name" value="F-box domain"/>
    <property type="match status" value="1"/>
</dbReference>
<evidence type="ECO:0000259" key="1">
    <source>
        <dbReference type="PROSITE" id="PS50181"/>
    </source>
</evidence>
<organism evidence="2 3">
    <name type="scientific">Perilla frutescens var. hirtella</name>
    <name type="common">Perilla citriodora</name>
    <name type="synonym">Perilla setoyensis</name>
    <dbReference type="NCBI Taxonomy" id="608512"/>
    <lineage>
        <taxon>Eukaryota</taxon>
        <taxon>Viridiplantae</taxon>
        <taxon>Streptophyta</taxon>
        <taxon>Embryophyta</taxon>
        <taxon>Tracheophyta</taxon>
        <taxon>Spermatophyta</taxon>
        <taxon>Magnoliopsida</taxon>
        <taxon>eudicotyledons</taxon>
        <taxon>Gunneridae</taxon>
        <taxon>Pentapetalae</taxon>
        <taxon>asterids</taxon>
        <taxon>lamiids</taxon>
        <taxon>Lamiales</taxon>
        <taxon>Lamiaceae</taxon>
        <taxon>Nepetoideae</taxon>
        <taxon>Elsholtzieae</taxon>
        <taxon>Perilla</taxon>
    </lineage>
</organism>
<gene>
    <name evidence="2" type="ORF">C2S53_017017</name>
</gene>
<dbReference type="PROSITE" id="PS50181">
    <property type="entry name" value="FBOX"/>
    <property type="match status" value="1"/>
</dbReference>
<dbReference type="SUPFAM" id="SSF50965">
    <property type="entry name" value="Galactose oxidase, central domain"/>
    <property type="match status" value="1"/>
</dbReference>